<sequence>MDEAASIETLVAEIADLESLLLQKKAELVQLKTEPHAIATEPVKVESPVESLILQNPTEDASSPGINNHSAPEDKITLFRSLFRGREDIYAKRFESKKTGKSGYQPVCKNEWVREVCEKAQVACGVCPHRSFEPVTDEVIRNHLAGFIPSRTDWGKPSPFVMGIYPLLQNETCHLLAVDFDKQSWQEDVKAFFETCQTEGIPASVERSRSGNGAHIWIFFDHPIPASKARKLGSLLMTRTLDRRPEIGLDSFDRFFPNQDTLPKGGFGNLIALPLQKAARVKNHSVFLDPDMVPYLDQWQYLASIKRIDEETIDAIIQTALERNELLPVSFNPLEIDSEDKPWQRKPGSLQFPYTLPAIMDPLPSVIDVIISDQIYINHTGLPPILRNRILRLASFSNPEFYRAQAMRLPTWNKPRILYCYEFFPEYIGLPIGCLSELTKIFDFYHITPQFQDKQNHGTPINVSFQGELYAEQKAAADAMAINPTGILSASTAFGKTVIALWLIVHRKVNTLILVHRKQLLDQWVERIQQFLNIPKTEIGCFSGAKKKRTGIIDIAVMQSISKKGNVADWVKDYGQIIVDECHHISASSFESIIRKCPAYYRLGLSATVTRKDGQQPIVIMNLGDIRYSVRQSNTQFIQKVIPHYTEFQLPATEDKPLEIQDIFRHLWMDENRNRQIIQDIVAAFTEGREILVLSERIDHLALLEEALLRFTDYLFVLKGGLGKKQLKTIMENIQNEPSDAHRIILATGKYLGEGFDLPCLDTLFLVFPFSWKGTLIQYAGRLNRTYYGKTETRIYDYVDEKVPVLLRMYNKRVNGYKSLGFNIFD</sequence>
<evidence type="ECO:0000256" key="4">
    <source>
        <dbReference type="ARBA" id="ARBA00022840"/>
    </source>
</evidence>
<keyword evidence="1" id="KW-0547">Nucleotide-binding</keyword>
<evidence type="ECO:0000256" key="2">
    <source>
        <dbReference type="ARBA" id="ARBA00022801"/>
    </source>
</evidence>
<accession>F5YCX2</accession>
<protein>
    <submittedName>
        <fullName evidence="7">Putative dead/deah box helicase</fullName>
    </submittedName>
</protein>
<dbReference type="InterPro" id="IPR001650">
    <property type="entry name" value="Helicase_C-like"/>
</dbReference>
<evidence type="ECO:0000256" key="1">
    <source>
        <dbReference type="ARBA" id="ARBA00022741"/>
    </source>
</evidence>
<dbReference type="eggNOG" id="COG1061">
    <property type="taxonomic scope" value="Bacteria"/>
</dbReference>
<dbReference type="GO" id="GO:0003677">
    <property type="term" value="F:DNA binding"/>
    <property type="evidence" value="ECO:0007669"/>
    <property type="project" value="InterPro"/>
</dbReference>
<dbReference type="STRING" id="545695.TREAZ_0400"/>
<dbReference type="InterPro" id="IPR054347">
    <property type="entry name" value="TOTE_primase"/>
</dbReference>
<dbReference type="CDD" id="cd18785">
    <property type="entry name" value="SF2_C"/>
    <property type="match status" value="1"/>
</dbReference>
<reference evidence="8" key="1">
    <citation type="submission" date="2009-12" db="EMBL/GenBank/DDBJ databases">
        <title>Complete sequence of Treponema azotonutricium strain ZAS-9.</title>
        <authorList>
            <person name="Tetu S.G."/>
            <person name="Matson E."/>
            <person name="Ren Q."/>
            <person name="Seshadri R."/>
            <person name="Elbourne L."/>
            <person name="Hassan K.A."/>
            <person name="Durkin A."/>
            <person name="Radune D."/>
            <person name="Mohamoud Y."/>
            <person name="Shay R."/>
            <person name="Jin S."/>
            <person name="Zhang X."/>
            <person name="Lucey K."/>
            <person name="Ballor N.R."/>
            <person name="Ottesen E."/>
            <person name="Rosenthal R."/>
            <person name="Allen A."/>
            <person name="Leadbetter J.R."/>
            <person name="Paulsen I.T."/>
        </authorList>
    </citation>
    <scope>NUCLEOTIDE SEQUENCE [LARGE SCALE GENOMIC DNA]</scope>
    <source>
        <strain evidence="8">ATCC BAA-888 / DSM 13862 / ZAS-9</strain>
    </source>
</reference>
<organism evidence="7 8">
    <name type="scientific">Leadbettera azotonutricia (strain ATCC BAA-888 / DSM 13862 / ZAS-9)</name>
    <name type="common">Treponema azotonutricium</name>
    <dbReference type="NCBI Taxonomy" id="545695"/>
    <lineage>
        <taxon>Bacteria</taxon>
        <taxon>Pseudomonadati</taxon>
        <taxon>Spirochaetota</taxon>
        <taxon>Spirochaetia</taxon>
        <taxon>Spirochaetales</taxon>
        <taxon>Breznakiellaceae</taxon>
        <taxon>Leadbettera</taxon>
    </lineage>
</organism>
<dbReference type="OrthoDB" id="9802848at2"/>
<dbReference type="AlphaFoldDB" id="F5YCX2"/>
<feature type="domain" description="Helicase ATP-binding" evidence="6">
    <location>
        <begin position="477"/>
        <end position="627"/>
    </location>
</feature>
<dbReference type="GO" id="GO:0005524">
    <property type="term" value="F:ATP binding"/>
    <property type="evidence" value="ECO:0007669"/>
    <property type="project" value="UniProtKB-KW"/>
</dbReference>
<dbReference type="InterPro" id="IPR006935">
    <property type="entry name" value="Helicase/UvrB_N"/>
</dbReference>
<dbReference type="GO" id="GO:0016787">
    <property type="term" value="F:hydrolase activity"/>
    <property type="evidence" value="ECO:0007669"/>
    <property type="project" value="UniProtKB-KW"/>
</dbReference>
<feature type="coiled-coil region" evidence="5">
    <location>
        <begin position="7"/>
        <end position="34"/>
    </location>
</feature>
<dbReference type="InterPro" id="IPR027417">
    <property type="entry name" value="P-loop_NTPase"/>
</dbReference>
<dbReference type="KEGG" id="taz:TREAZ_0400"/>
<dbReference type="RefSeq" id="WP_015711543.1">
    <property type="nucleotide sequence ID" value="NC_015577.1"/>
</dbReference>
<dbReference type="PANTHER" id="PTHR11274:SF0">
    <property type="entry name" value="GENERAL TRANSCRIPTION AND DNA REPAIR FACTOR IIH HELICASE SUBUNIT XPB"/>
    <property type="match status" value="1"/>
</dbReference>
<dbReference type="eggNOG" id="COG4951">
    <property type="taxonomic scope" value="Bacteria"/>
</dbReference>
<reference evidence="7 8" key="2">
    <citation type="journal article" date="2011" name="ISME J.">
        <title>RNA-seq reveals cooperative metabolic interactions between two termite-gut spirochete species in co-culture.</title>
        <authorList>
            <person name="Rosenthal A.Z."/>
            <person name="Matson E.G."/>
            <person name="Eldar A."/>
            <person name="Leadbetter J.R."/>
        </authorList>
    </citation>
    <scope>NUCLEOTIDE SEQUENCE [LARGE SCALE GENOMIC DNA]</scope>
    <source>
        <strain evidence="8">ATCC BAA-888 / DSM 13862 / ZAS-9</strain>
    </source>
</reference>
<keyword evidence="5" id="KW-0175">Coiled coil</keyword>
<evidence type="ECO:0000256" key="3">
    <source>
        <dbReference type="ARBA" id="ARBA00022806"/>
    </source>
</evidence>
<dbReference type="PROSITE" id="PS51192">
    <property type="entry name" value="HELICASE_ATP_BIND_1"/>
    <property type="match status" value="1"/>
</dbReference>
<dbReference type="EMBL" id="CP001841">
    <property type="protein sequence ID" value="AEF80282.1"/>
    <property type="molecule type" value="Genomic_DNA"/>
</dbReference>
<evidence type="ECO:0000256" key="5">
    <source>
        <dbReference type="SAM" id="Coils"/>
    </source>
</evidence>
<evidence type="ECO:0000313" key="7">
    <source>
        <dbReference type="EMBL" id="AEF80282.1"/>
    </source>
</evidence>
<gene>
    <name evidence="7" type="ordered locus">TREAZ_0400</name>
</gene>
<keyword evidence="3 7" id="KW-0347">Helicase</keyword>
<name>F5YCX2_LEAAZ</name>
<dbReference type="SUPFAM" id="SSF52540">
    <property type="entry name" value="P-loop containing nucleoside triphosphate hydrolases"/>
    <property type="match status" value="2"/>
</dbReference>
<keyword evidence="4" id="KW-0067">ATP-binding</keyword>
<dbReference type="SMART" id="SM00487">
    <property type="entry name" value="DEXDc"/>
    <property type="match status" value="1"/>
</dbReference>
<dbReference type="Pfam" id="PF22548">
    <property type="entry name" value="AEP-TOTE"/>
    <property type="match status" value="1"/>
</dbReference>
<dbReference type="Gene3D" id="3.40.50.300">
    <property type="entry name" value="P-loop containing nucleotide triphosphate hydrolases"/>
    <property type="match status" value="2"/>
</dbReference>
<dbReference type="InterPro" id="IPR050615">
    <property type="entry name" value="ATP-dep_DNA_Helicase"/>
</dbReference>
<dbReference type="Pfam" id="PF00271">
    <property type="entry name" value="Helicase_C"/>
    <property type="match status" value="1"/>
</dbReference>
<proteinExistence type="predicted"/>
<dbReference type="InParanoid" id="F5YCX2"/>
<evidence type="ECO:0000313" key="8">
    <source>
        <dbReference type="Proteomes" id="UP000009222"/>
    </source>
</evidence>
<dbReference type="GO" id="GO:0004386">
    <property type="term" value="F:helicase activity"/>
    <property type="evidence" value="ECO:0007669"/>
    <property type="project" value="UniProtKB-KW"/>
</dbReference>
<dbReference type="HOGENOM" id="CLU_011771_1_0_12"/>
<dbReference type="Proteomes" id="UP000009222">
    <property type="component" value="Chromosome"/>
</dbReference>
<dbReference type="PANTHER" id="PTHR11274">
    <property type="entry name" value="RAD25/XP-B DNA REPAIR HELICASE"/>
    <property type="match status" value="1"/>
</dbReference>
<dbReference type="CDD" id="cd17926">
    <property type="entry name" value="DEXHc_RE"/>
    <property type="match status" value="1"/>
</dbReference>
<keyword evidence="2" id="KW-0378">Hydrolase</keyword>
<evidence type="ECO:0000259" key="6">
    <source>
        <dbReference type="PROSITE" id="PS51192"/>
    </source>
</evidence>
<dbReference type="InterPro" id="IPR014001">
    <property type="entry name" value="Helicase_ATP-bd"/>
</dbReference>
<keyword evidence="8" id="KW-1185">Reference proteome</keyword>
<dbReference type="Pfam" id="PF04851">
    <property type="entry name" value="ResIII"/>
    <property type="match status" value="1"/>
</dbReference>